<dbReference type="EMBL" id="KZ678128">
    <property type="protein sequence ID" value="PSN74447.1"/>
    <property type="molecule type" value="Genomic_DNA"/>
</dbReference>
<feature type="region of interest" description="Disordered" evidence="1">
    <location>
        <begin position="290"/>
        <end position="385"/>
    </location>
</feature>
<dbReference type="AlphaFoldDB" id="A0A2T2P9X3"/>
<feature type="compositionally biased region" description="Basic and acidic residues" evidence="1">
    <location>
        <begin position="316"/>
        <end position="333"/>
    </location>
</feature>
<feature type="compositionally biased region" description="Polar residues" evidence="1">
    <location>
        <begin position="334"/>
        <end position="350"/>
    </location>
</feature>
<evidence type="ECO:0000313" key="3">
    <source>
        <dbReference type="Proteomes" id="UP000240883"/>
    </source>
</evidence>
<dbReference type="STRING" id="1448308.A0A2T2P9X3"/>
<evidence type="ECO:0000256" key="1">
    <source>
        <dbReference type="SAM" id="MobiDB-lite"/>
    </source>
</evidence>
<sequence length="464" mass="50840">MKNIGSNKDGLDAIGTFLVKISKLADLDRNPLEVRRNLTLLVYRVMVKFAAPIDMPHPSVVQSLEPCVVLKPHVTELLLLWDNLITNTGEEHRQHLDELGDMLYVGATLLFNQDDHTDICTRILEEREHIKARTLAKGEAKQLQEYMLPKHHHGDCYNHGGKPLASHHLPASYMLTHLVPNVDRPARLQGTILRKFGDTQKPSDSICDELDEYFQLLDCNPPKTADNFSDSIASHGCFKDAFGNTIIKAGSEKPDSVTNPYGWSKSLCMEWEENNGPDQIVASWADKHSSGHEDLQLKPVRPTSTFANSSSSEQVALRDRSGHGGQDGRRDFNRTGQNNAPWAQGQNQVSPYGANPHPYQSQEQVPIHMAPGNGPHSYHNGFANGFPTRGGYPGNFNSGSRGGGFYGGPPAAPGRGGAFPNGPSYNSYSNTGRGHMDRGGFNGRGGRGGRGDRGRGRGGRGAWH</sequence>
<protein>
    <submittedName>
        <fullName evidence="2">Uncharacterized protein</fullName>
    </submittedName>
</protein>
<evidence type="ECO:0000313" key="2">
    <source>
        <dbReference type="EMBL" id="PSN74447.1"/>
    </source>
</evidence>
<feature type="compositionally biased region" description="Polar residues" evidence="1">
    <location>
        <begin position="302"/>
        <end position="314"/>
    </location>
</feature>
<feature type="region of interest" description="Disordered" evidence="1">
    <location>
        <begin position="403"/>
        <end position="464"/>
    </location>
</feature>
<name>A0A2T2P9X3_CORCC</name>
<proteinExistence type="predicted"/>
<dbReference type="Proteomes" id="UP000240883">
    <property type="component" value="Unassembled WGS sequence"/>
</dbReference>
<accession>A0A2T2P9X3</accession>
<organism evidence="2 3">
    <name type="scientific">Corynespora cassiicola Philippines</name>
    <dbReference type="NCBI Taxonomy" id="1448308"/>
    <lineage>
        <taxon>Eukaryota</taxon>
        <taxon>Fungi</taxon>
        <taxon>Dikarya</taxon>
        <taxon>Ascomycota</taxon>
        <taxon>Pezizomycotina</taxon>
        <taxon>Dothideomycetes</taxon>
        <taxon>Pleosporomycetidae</taxon>
        <taxon>Pleosporales</taxon>
        <taxon>Corynesporascaceae</taxon>
        <taxon>Corynespora</taxon>
    </lineage>
</organism>
<keyword evidence="3" id="KW-1185">Reference proteome</keyword>
<reference evidence="2 3" key="1">
    <citation type="journal article" date="2018" name="Front. Microbiol.">
        <title>Genome-Wide Analysis of Corynespora cassiicola Leaf Fall Disease Putative Effectors.</title>
        <authorList>
            <person name="Lopez D."/>
            <person name="Ribeiro S."/>
            <person name="Label P."/>
            <person name="Fumanal B."/>
            <person name="Venisse J.S."/>
            <person name="Kohler A."/>
            <person name="de Oliveira R.R."/>
            <person name="Labutti K."/>
            <person name="Lipzen A."/>
            <person name="Lail K."/>
            <person name="Bauer D."/>
            <person name="Ohm R.A."/>
            <person name="Barry K.W."/>
            <person name="Spatafora J."/>
            <person name="Grigoriev I.V."/>
            <person name="Martin F.M."/>
            <person name="Pujade-Renaud V."/>
        </authorList>
    </citation>
    <scope>NUCLEOTIDE SEQUENCE [LARGE SCALE GENOMIC DNA]</scope>
    <source>
        <strain evidence="2 3">Philippines</strain>
    </source>
</reference>
<gene>
    <name evidence="2" type="ORF">BS50DRAFT_567287</name>
</gene>